<keyword evidence="2" id="KW-1185">Reference proteome</keyword>
<dbReference type="EMBL" id="MLYV02000940">
    <property type="protein sequence ID" value="PSR75001.1"/>
    <property type="molecule type" value="Genomic_DNA"/>
</dbReference>
<evidence type="ECO:0008006" key="3">
    <source>
        <dbReference type="Google" id="ProtNLM"/>
    </source>
</evidence>
<accession>A0A2R6NR20</accession>
<protein>
    <recommendedName>
        <fullName evidence="3">F-box domain-containing protein</fullName>
    </recommendedName>
</protein>
<organism evidence="1 2">
    <name type="scientific">Hermanssonia centrifuga</name>
    <dbReference type="NCBI Taxonomy" id="98765"/>
    <lineage>
        <taxon>Eukaryota</taxon>
        <taxon>Fungi</taxon>
        <taxon>Dikarya</taxon>
        <taxon>Basidiomycota</taxon>
        <taxon>Agaricomycotina</taxon>
        <taxon>Agaricomycetes</taxon>
        <taxon>Polyporales</taxon>
        <taxon>Meruliaceae</taxon>
        <taxon>Hermanssonia</taxon>
    </lineage>
</organism>
<evidence type="ECO:0000313" key="1">
    <source>
        <dbReference type="EMBL" id="PSR75001.1"/>
    </source>
</evidence>
<dbReference type="SUPFAM" id="SSF52047">
    <property type="entry name" value="RNI-like"/>
    <property type="match status" value="1"/>
</dbReference>
<dbReference type="AlphaFoldDB" id="A0A2R6NR20"/>
<comment type="caution">
    <text evidence="1">The sequence shown here is derived from an EMBL/GenBank/DDBJ whole genome shotgun (WGS) entry which is preliminary data.</text>
</comment>
<name>A0A2R6NR20_9APHY</name>
<sequence>MAAADDLKVTALSTSTTNGRLTIPSTNQPPSRDIPALPAELVNLILEYLAPSDELDQNSDGSAIRKYWITSRNNKCDLAACSLVSYTWRQLTLPYLFRDFVFHITSNTSDISDISCRSDTTLRRNIATVTDKRSFDIQLLPTLLSFLKSVPQLCAQIQQLSLVNHAFRVQGQDPNVFHAIISCLPRLRTLHLFNVVFRFSFPTLAPPPILPVPLGIDKLILCYNSPACDLTPVLSRFGRVKELQLAGVLHANNGRGGATDLKDLEIENLVIQDFTNSISYLDLLLSTPTVHSLKSLRIDPVTPTAIHHVRDFLLQVSPSLMHLHYNICYMQTRCIPAETLTLTFMMPPSDSHFVDYHGWTSAACIINNLRQCRVLRSVTLAMIMPTQSRMNFLALTTEVQAVERALLGLGLETLQDVAIVATHGPPLRAEHRATFLTIMPTLYKKGMLRFV</sequence>
<evidence type="ECO:0000313" key="2">
    <source>
        <dbReference type="Proteomes" id="UP000186601"/>
    </source>
</evidence>
<dbReference type="OrthoDB" id="10436669at2759"/>
<gene>
    <name evidence="1" type="ORF">PHLCEN_2v9415</name>
</gene>
<reference evidence="1 2" key="1">
    <citation type="submission" date="2018-02" db="EMBL/GenBank/DDBJ databases">
        <title>Genome sequence of the basidiomycete white-rot fungus Phlebia centrifuga.</title>
        <authorList>
            <person name="Granchi Z."/>
            <person name="Peng M."/>
            <person name="de Vries R.P."/>
            <person name="Hilden K."/>
            <person name="Makela M.R."/>
            <person name="Grigoriev I."/>
            <person name="Riley R."/>
        </authorList>
    </citation>
    <scope>NUCLEOTIDE SEQUENCE [LARGE SCALE GENOMIC DNA]</scope>
    <source>
        <strain evidence="1 2">FBCC195</strain>
    </source>
</reference>
<dbReference type="Proteomes" id="UP000186601">
    <property type="component" value="Unassembled WGS sequence"/>
</dbReference>
<proteinExistence type="predicted"/>